<reference evidence="1" key="1">
    <citation type="submission" date="2022-10" db="EMBL/GenBank/DDBJ databases">
        <title>The complete genomes of actinobacterial strains from the NBC collection.</title>
        <authorList>
            <person name="Joergensen T.S."/>
            <person name="Alvarez Arevalo M."/>
            <person name="Sterndorff E.B."/>
            <person name="Faurdal D."/>
            <person name="Vuksanovic O."/>
            <person name="Mourched A.-S."/>
            <person name="Charusanti P."/>
            <person name="Shaw S."/>
            <person name="Blin K."/>
            <person name="Weber T."/>
        </authorList>
    </citation>
    <scope>NUCLEOTIDE SEQUENCE</scope>
    <source>
        <strain evidence="1">NBC_00093</strain>
    </source>
</reference>
<accession>A0AAU1ZS68</accession>
<evidence type="ECO:0000313" key="1">
    <source>
        <dbReference type="EMBL" id="WTT14982.1"/>
    </source>
</evidence>
<evidence type="ECO:0008006" key="2">
    <source>
        <dbReference type="Google" id="ProtNLM"/>
    </source>
</evidence>
<protein>
    <recommendedName>
        <fullName evidence="2">TFIIB-type zinc ribbon-containing protein</fullName>
    </recommendedName>
</protein>
<name>A0AAU1ZS68_9ACTN</name>
<sequence length="173" mass="19759">MSPTPVRFRDPRSTVYDFIGSVLVHCPRCDRTAHVQRNPHEPDLEPSSVLFAPRRLVCTGCGLSRTWSGRSVRFSGSSAAPARDPYFGIPVRLQTETRHGWLWAYNLEHLAHIRQFVAASLRERAPWYDTGRKMTLVARLPVWLKSAKNRDEVLRAADRIQATVSTSRRPNPR</sequence>
<dbReference type="EMBL" id="CP108222">
    <property type="protein sequence ID" value="WTT14982.1"/>
    <property type="molecule type" value="Genomic_DNA"/>
</dbReference>
<gene>
    <name evidence="1" type="ORF">OHA22_05315</name>
</gene>
<proteinExistence type="predicted"/>
<organism evidence="1">
    <name type="scientific">Streptomyces sp. NBC_00093</name>
    <dbReference type="NCBI Taxonomy" id="2975649"/>
    <lineage>
        <taxon>Bacteria</taxon>
        <taxon>Bacillati</taxon>
        <taxon>Actinomycetota</taxon>
        <taxon>Actinomycetes</taxon>
        <taxon>Kitasatosporales</taxon>
        <taxon>Streptomycetaceae</taxon>
        <taxon>Streptomyces</taxon>
    </lineage>
</organism>
<dbReference type="AlphaFoldDB" id="A0AAU1ZS68"/>